<dbReference type="EMBL" id="FQWD01000002">
    <property type="protein sequence ID" value="SHG20315.1"/>
    <property type="molecule type" value="Genomic_DNA"/>
</dbReference>
<keyword evidence="2" id="KW-0503">Monooxygenase</keyword>
<dbReference type="SUPFAM" id="SSF54909">
    <property type="entry name" value="Dimeric alpha+beta barrel"/>
    <property type="match status" value="1"/>
</dbReference>
<dbReference type="InterPro" id="IPR007138">
    <property type="entry name" value="ABM_dom"/>
</dbReference>
<dbReference type="GO" id="GO:0004497">
    <property type="term" value="F:monooxygenase activity"/>
    <property type="evidence" value="ECO:0007669"/>
    <property type="project" value="UniProtKB-KW"/>
</dbReference>
<dbReference type="AlphaFoldDB" id="A0A1M5HWJ3"/>
<dbReference type="Gene3D" id="3.30.70.100">
    <property type="match status" value="1"/>
</dbReference>
<evidence type="ECO:0000313" key="2">
    <source>
        <dbReference type="EMBL" id="SHG20315.1"/>
    </source>
</evidence>
<dbReference type="RefSeq" id="WP_073320593.1">
    <property type="nucleotide sequence ID" value="NZ_FQWD01000002.1"/>
</dbReference>
<name>A0A1M5HWJ3_9ALTE</name>
<protein>
    <submittedName>
        <fullName evidence="2">Heme-degrading monooxygenase HmoA</fullName>
    </submittedName>
</protein>
<dbReference type="PANTHER" id="PTHR37811:SF2">
    <property type="entry name" value="ABM DOMAIN-CONTAINING PROTEIN"/>
    <property type="match status" value="1"/>
</dbReference>
<evidence type="ECO:0000313" key="3">
    <source>
        <dbReference type="Proteomes" id="UP000184520"/>
    </source>
</evidence>
<feature type="domain" description="ABM" evidence="1">
    <location>
        <begin position="1"/>
        <end position="72"/>
    </location>
</feature>
<keyword evidence="2" id="KW-0560">Oxidoreductase</keyword>
<dbReference type="PANTHER" id="PTHR37811">
    <property type="entry name" value="BLL5343 PROTEIN"/>
    <property type="match status" value="1"/>
</dbReference>
<accession>A0A1M5HWJ3</accession>
<dbReference type="Pfam" id="PF03992">
    <property type="entry name" value="ABM"/>
    <property type="match status" value="1"/>
</dbReference>
<keyword evidence="3" id="KW-1185">Reference proteome</keyword>
<dbReference type="STRING" id="634436.SAMN05216361_1656"/>
<sequence length="96" mass="11166">MIVVIFRATVKQLDDEYLQQAGKLRQLALDHYGCLEFTALCEGDKEIALSYWPDEDSVLRWKNDPLHKAAQQQGKRSWYQDYQVQVAAINRQYTSG</sequence>
<dbReference type="InterPro" id="IPR052936">
    <property type="entry name" value="Jasmonate_Hydroxylase-like"/>
</dbReference>
<dbReference type="InterPro" id="IPR011008">
    <property type="entry name" value="Dimeric_a/b-barrel"/>
</dbReference>
<proteinExistence type="predicted"/>
<evidence type="ECO:0000259" key="1">
    <source>
        <dbReference type="Pfam" id="PF03992"/>
    </source>
</evidence>
<dbReference type="Proteomes" id="UP000184520">
    <property type="component" value="Unassembled WGS sequence"/>
</dbReference>
<reference evidence="3" key="1">
    <citation type="submission" date="2016-11" db="EMBL/GenBank/DDBJ databases">
        <authorList>
            <person name="Varghese N."/>
            <person name="Submissions S."/>
        </authorList>
    </citation>
    <scope>NUCLEOTIDE SEQUENCE [LARGE SCALE GENOMIC DNA]</scope>
    <source>
        <strain evidence="3">CGMCC 1.8995</strain>
    </source>
</reference>
<gene>
    <name evidence="2" type="ORF">SAMN05216361_1656</name>
</gene>
<organism evidence="2 3">
    <name type="scientific">Marisediminitalea aggregata</name>
    <dbReference type="NCBI Taxonomy" id="634436"/>
    <lineage>
        <taxon>Bacteria</taxon>
        <taxon>Pseudomonadati</taxon>
        <taxon>Pseudomonadota</taxon>
        <taxon>Gammaproteobacteria</taxon>
        <taxon>Alteromonadales</taxon>
        <taxon>Alteromonadaceae</taxon>
        <taxon>Marisediminitalea</taxon>
    </lineage>
</organism>
<dbReference type="OrthoDB" id="9797060at2"/>